<dbReference type="EMBL" id="CAFBMV010000003">
    <property type="protein sequence ID" value="CAB4918175.1"/>
    <property type="molecule type" value="Genomic_DNA"/>
</dbReference>
<protein>
    <submittedName>
        <fullName evidence="1">Unannotated protein</fullName>
    </submittedName>
</protein>
<reference evidence="1" key="1">
    <citation type="submission" date="2020-05" db="EMBL/GenBank/DDBJ databases">
        <authorList>
            <person name="Chiriac C."/>
            <person name="Salcher M."/>
            <person name="Ghai R."/>
            <person name="Kavagutti S V."/>
        </authorList>
    </citation>
    <scope>NUCLEOTIDE SEQUENCE</scope>
</reference>
<dbReference type="EMBL" id="CAFBLE010000001">
    <property type="protein sequence ID" value="CAB4855846.1"/>
    <property type="molecule type" value="Genomic_DNA"/>
</dbReference>
<proteinExistence type="predicted"/>
<evidence type="ECO:0000313" key="5">
    <source>
        <dbReference type="EMBL" id="CAB5056531.1"/>
    </source>
</evidence>
<evidence type="ECO:0000313" key="2">
    <source>
        <dbReference type="EMBL" id="CAB4739207.1"/>
    </source>
</evidence>
<dbReference type="EMBL" id="CAFBQL010000003">
    <property type="protein sequence ID" value="CAB5056531.1"/>
    <property type="molecule type" value="Genomic_DNA"/>
</dbReference>
<evidence type="ECO:0000313" key="3">
    <source>
        <dbReference type="EMBL" id="CAB4855846.1"/>
    </source>
</evidence>
<organism evidence="1">
    <name type="scientific">freshwater metagenome</name>
    <dbReference type="NCBI Taxonomy" id="449393"/>
    <lineage>
        <taxon>unclassified sequences</taxon>
        <taxon>metagenomes</taxon>
        <taxon>ecological metagenomes</taxon>
    </lineage>
</organism>
<dbReference type="AlphaFoldDB" id="A0A6J6M8P1"/>
<dbReference type="EMBL" id="CAEZWT010000035">
    <property type="protein sequence ID" value="CAB4670262.1"/>
    <property type="molecule type" value="Genomic_DNA"/>
</dbReference>
<evidence type="ECO:0000313" key="1">
    <source>
        <dbReference type="EMBL" id="CAB4670262.1"/>
    </source>
</evidence>
<dbReference type="EMBL" id="CAEZZC010000001">
    <property type="protein sequence ID" value="CAB4739207.1"/>
    <property type="molecule type" value="Genomic_DNA"/>
</dbReference>
<dbReference type="PROSITE" id="PS51257">
    <property type="entry name" value="PROKAR_LIPOPROTEIN"/>
    <property type="match status" value="1"/>
</dbReference>
<accession>A0A6J6M8P1</accession>
<sequence length="159" mass="16307">MRKYSVTALSLAIALSITGCAAGANSPTANTKQVTDGVEAKIVDHGSDVTVTGLLLVAQPDGSAVLVATMVNAAAEQEDLLAIAAGQVMGTLSETSLPMLQNQPLRFSGDTANAKAFFIGLNILPGNRVPVKIFFSRAGEMTLDALVVEQSGIYSGVVA</sequence>
<evidence type="ECO:0000313" key="4">
    <source>
        <dbReference type="EMBL" id="CAB4918175.1"/>
    </source>
</evidence>
<gene>
    <name evidence="1" type="ORF">UFOPK2289_01089</name>
    <name evidence="2" type="ORF">UFOPK2822_00049</name>
    <name evidence="3" type="ORF">UFOPK3346_00124</name>
    <name evidence="4" type="ORF">UFOPK3670_00480</name>
    <name evidence="5" type="ORF">UFOPK4308_00624</name>
</gene>
<name>A0A6J6M8P1_9ZZZZ</name>